<feature type="domain" description="DUF1989" evidence="3">
    <location>
        <begin position="180"/>
        <end position="346"/>
    </location>
</feature>
<dbReference type="AlphaFoldDB" id="A0A6H1Q542"/>
<protein>
    <submittedName>
        <fullName evidence="4">DUF1989 domain-containing protein</fullName>
    </submittedName>
</protein>
<dbReference type="GO" id="GO:0005829">
    <property type="term" value="C:cytosol"/>
    <property type="evidence" value="ECO:0007669"/>
    <property type="project" value="TreeGrafter"/>
</dbReference>
<dbReference type="InterPro" id="IPR027266">
    <property type="entry name" value="TrmE/GcvT-like"/>
</dbReference>
<dbReference type="Pfam" id="PF08669">
    <property type="entry name" value="GCV_T_C"/>
    <property type="match status" value="1"/>
</dbReference>
<proteinExistence type="predicted"/>
<dbReference type="PANTHER" id="PTHR43757">
    <property type="entry name" value="AMINOMETHYLTRANSFERASE"/>
    <property type="match status" value="1"/>
</dbReference>
<dbReference type="PANTHER" id="PTHR43757:SF2">
    <property type="entry name" value="AMINOMETHYLTRANSFERASE, MITOCHONDRIAL"/>
    <property type="match status" value="1"/>
</dbReference>
<dbReference type="InterPro" id="IPR018959">
    <property type="entry name" value="DUF1989"/>
</dbReference>
<name>A0A6H1Q542_9PROT</name>
<dbReference type="InterPro" id="IPR013977">
    <property type="entry name" value="GcvT_C"/>
</dbReference>
<dbReference type="InterPro" id="IPR028896">
    <property type="entry name" value="GcvT/YgfZ/DmdA"/>
</dbReference>
<dbReference type="EMBL" id="CP038852">
    <property type="protein sequence ID" value="QIZ21473.1"/>
    <property type="molecule type" value="Genomic_DNA"/>
</dbReference>
<evidence type="ECO:0000259" key="1">
    <source>
        <dbReference type="Pfam" id="PF01571"/>
    </source>
</evidence>
<evidence type="ECO:0000259" key="2">
    <source>
        <dbReference type="Pfam" id="PF08669"/>
    </source>
</evidence>
<accession>A0A6H1Q542</accession>
<gene>
    <name evidence="4" type="ORF">E5R92_06735</name>
</gene>
<feature type="domain" description="GCVT N-terminal" evidence="1">
    <location>
        <begin position="402"/>
        <end position="665"/>
    </location>
</feature>
<dbReference type="SUPFAM" id="SSF101790">
    <property type="entry name" value="Aminomethyltransferase beta-barrel domain"/>
    <property type="match status" value="1"/>
</dbReference>
<sequence>MLHTSKDIKNPGLRTLPPGVEKYFVKGGGLSLIEVLPEDKIEIINDEGQQICEVVVFNSHGKSDLSILSLKENSNADFSKKTISNDEKISKILKKKNLELHNAKASIIFNNDCVMGEKITLTSKDKCIVMIAAPGGAMNVHEQNPPTDLTIFLSKAKFIETDEQFILPDPLSDPIIEQLVKRRTAETYSVKAGEYIQIIDPGGRQCSDFLAFDTQKLNDGIESIIDDKATRTFMGSAYPGPGLFSKFYDGDHEAMVEVVRDTVGRHDTFNLACTSKYYEDMGYMGHINCTDNFNKGLEKYDINSRKSWSAINLFFNTGIDENNVATFDEPWSRPGDYVLFRALKNLTCISSACPCDVDAANGWNPTDIFVRTYSKEKKYSKAIAFRMKTDSEPKLTQETGFHKKTSELTRNFVEYKGFWLANNFTNSGTIKEYSACRESAIATDLSPLRKFEILGPDAENLMQYTLTRNVKKLSVGQVVYTAMCYENGCMLDDGTLFKLGQDNFRWIGGDEYSGEWLKEQAKKKNYKVWIKSATDHIHNIAVQGPNSRKILEKFVWTPPIQPSITELEWFRFNIARIDHETGTPIVISRTGYTGELGYEIWCHPKDAAEVWDKVWEAGKEFDITPLGLEALDMLRIEAGLIFYGYEFDDQTDPFEAGIGFTVPLKTKEDDFIGKEELIKRKANPQKKLVGLELDGHEPAAHGDNVYIGRGQVGVITSGMLSPKLGKNIALCRIDVKYSEIGSKVEIGKLDGHQKRIIAKVVPFPFYDPTKSRVKA</sequence>
<dbReference type="InterPro" id="IPR006222">
    <property type="entry name" value="GCVT_N"/>
</dbReference>
<evidence type="ECO:0000313" key="4">
    <source>
        <dbReference type="EMBL" id="QIZ21473.1"/>
    </source>
</evidence>
<feature type="domain" description="Aminomethyltransferase C-terminal" evidence="2">
    <location>
        <begin position="686"/>
        <end position="767"/>
    </location>
</feature>
<keyword evidence="5" id="KW-1185">Reference proteome</keyword>
<dbReference type="SUPFAM" id="SSF103025">
    <property type="entry name" value="Folate-binding domain"/>
    <property type="match status" value="1"/>
</dbReference>
<dbReference type="Proteomes" id="UP000501094">
    <property type="component" value="Chromosome"/>
</dbReference>
<dbReference type="Pfam" id="PF01571">
    <property type="entry name" value="GCV_T"/>
    <property type="match status" value="1"/>
</dbReference>
<reference evidence="4 5" key="1">
    <citation type="journal article" date="2020" name="Nat. Microbiol.">
        <title>Lysogenic host-virus interactions in SAR11 marine bacteria.</title>
        <authorList>
            <person name="Morris R.M."/>
            <person name="Cain K.R."/>
            <person name="Hvorecny K.L."/>
            <person name="Kollman J.M."/>
        </authorList>
    </citation>
    <scope>NUCLEOTIDE SEQUENCE [LARGE SCALE GENOMIC DNA]</scope>
    <source>
        <strain evidence="4 5">NP1</strain>
    </source>
</reference>
<dbReference type="InterPro" id="IPR029043">
    <property type="entry name" value="GcvT/YgfZ_C"/>
</dbReference>
<dbReference type="KEGG" id="peg:E5R92_06735"/>
<evidence type="ECO:0000259" key="3">
    <source>
        <dbReference type="Pfam" id="PF09347"/>
    </source>
</evidence>
<organism evidence="4 5">
    <name type="scientific">Candidatus Pelagibacter giovannonii</name>
    <dbReference type="NCBI Taxonomy" id="2563896"/>
    <lineage>
        <taxon>Bacteria</taxon>
        <taxon>Pseudomonadati</taxon>
        <taxon>Pseudomonadota</taxon>
        <taxon>Alphaproteobacteria</taxon>
        <taxon>Candidatus Pelagibacterales</taxon>
        <taxon>Candidatus Pelagibacteraceae</taxon>
        <taxon>Candidatus Pelagibacter</taxon>
    </lineage>
</organism>
<evidence type="ECO:0000313" key="5">
    <source>
        <dbReference type="Proteomes" id="UP000501094"/>
    </source>
</evidence>
<dbReference type="Gene3D" id="3.30.1360.120">
    <property type="entry name" value="Probable tRNA modification gtpase trme, domain 1"/>
    <property type="match status" value="1"/>
</dbReference>
<dbReference type="Pfam" id="PF09347">
    <property type="entry name" value="DUF1989"/>
    <property type="match status" value="1"/>
</dbReference>
<dbReference type="RefSeq" id="WP_168607330.1">
    <property type="nucleotide sequence ID" value="NZ_CP038852.1"/>
</dbReference>